<feature type="signal peptide" evidence="2">
    <location>
        <begin position="1"/>
        <end position="29"/>
    </location>
</feature>
<dbReference type="Proteomes" id="UP000057938">
    <property type="component" value="Chromosome"/>
</dbReference>
<dbReference type="InterPro" id="IPR011990">
    <property type="entry name" value="TPR-like_helical_dom_sf"/>
</dbReference>
<dbReference type="SUPFAM" id="SSF81901">
    <property type="entry name" value="HCP-like"/>
    <property type="match status" value="1"/>
</dbReference>
<evidence type="ECO:0000256" key="1">
    <source>
        <dbReference type="SAM" id="MobiDB-lite"/>
    </source>
</evidence>
<evidence type="ECO:0000313" key="4">
    <source>
        <dbReference type="Proteomes" id="UP000057938"/>
    </source>
</evidence>
<evidence type="ECO:0000313" key="3">
    <source>
        <dbReference type="EMBL" id="ALE17465.1"/>
    </source>
</evidence>
<feature type="region of interest" description="Disordered" evidence="1">
    <location>
        <begin position="209"/>
        <end position="237"/>
    </location>
</feature>
<keyword evidence="4" id="KW-1185">Reference proteome</keyword>
<dbReference type="PATRIC" id="fig|361183.4.peg.2146"/>
<evidence type="ECO:0008006" key="5">
    <source>
        <dbReference type="Google" id="ProtNLM"/>
    </source>
</evidence>
<reference evidence="3 4" key="1">
    <citation type="submission" date="2015-09" db="EMBL/GenBank/DDBJ databases">
        <title>Complete genome sequence of a benzo[a]pyrene-degrading bacterium Altererythrobacter epoxidivorans CGMCC 1.7731T.</title>
        <authorList>
            <person name="Li Z."/>
            <person name="Cheng H."/>
            <person name="Huo Y."/>
            <person name="Xu X."/>
        </authorList>
    </citation>
    <scope>NUCLEOTIDE SEQUENCE [LARGE SCALE GENOMIC DNA]</scope>
    <source>
        <strain evidence="3 4">CGMCC 1.7731</strain>
    </source>
</reference>
<name>A0A0M4M5T1_9SPHN</name>
<keyword evidence="2" id="KW-0732">Signal</keyword>
<dbReference type="Gene3D" id="1.25.40.10">
    <property type="entry name" value="Tetratricopeptide repeat domain"/>
    <property type="match status" value="1"/>
</dbReference>
<evidence type="ECO:0000256" key="2">
    <source>
        <dbReference type="SAM" id="SignalP"/>
    </source>
</evidence>
<proteinExistence type="predicted"/>
<protein>
    <recommendedName>
        <fullName evidence="5">Beta-lactamase</fullName>
    </recommendedName>
</protein>
<feature type="compositionally biased region" description="Polar residues" evidence="1">
    <location>
        <begin position="222"/>
        <end position="231"/>
    </location>
</feature>
<organism evidence="3 4">
    <name type="scientific">Altererythrobacter epoxidivorans</name>
    <dbReference type="NCBI Taxonomy" id="361183"/>
    <lineage>
        <taxon>Bacteria</taxon>
        <taxon>Pseudomonadati</taxon>
        <taxon>Pseudomonadota</taxon>
        <taxon>Alphaproteobacteria</taxon>
        <taxon>Sphingomonadales</taxon>
        <taxon>Erythrobacteraceae</taxon>
        <taxon>Altererythrobacter</taxon>
    </lineage>
</organism>
<accession>A0A0M4M5T1</accession>
<feature type="chain" id="PRO_5027654529" description="Beta-lactamase" evidence="2">
    <location>
        <begin position="30"/>
        <end position="254"/>
    </location>
</feature>
<dbReference type="KEGG" id="aep:AMC99_02186"/>
<dbReference type="EMBL" id="CP012669">
    <property type="protein sequence ID" value="ALE17465.1"/>
    <property type="molecule type" value="Genomic_DNA"/>
</dbReference>
<gene>
    <name evidence="3" type="ORF">AMC99_02186</name>
</gene>
<sequence>MPMKIRKLRLAIMVGLGAMIAAPMSIASAQDDPRIAKAAQHAKACEGGNAEACYQRGLLAYMFPNRLSEQLRYFERACAADHATACLQAAEGWEHGPNRNPDKAKFRALMRKACNLGNKSGCSRYAMMATYGWNGPVDFADAKWAFDKDCELSKGSQFESCDGDKIIADARGKYEARQDLYKRAAALPPSSAPKPAKVDTTITEDMYVKQSGSRSNARDTSRSGYTSCTKSDGSRGQRYWYYGFDNKRKEGPCL</sequence>
<dbReference type="AlphaFoldDB" id="A0A0M4M5T1"/>